<dbReference type="InterPro" id="IPR011008">
    <property type="entry name" value="Dimeric_a/b-barrel"/>
</dbReference>
<name>A0A9W6WC34_9ACTN</name>
<evidence type="ECO:0000256" key="1">
    <source>
        <dbReference type="ARBA" id="ARBA00007689"/>
    </source>
</evidence>
<dbReference type="Proteomes" id="UP001165079">
    <property type="component" value="Unassembled WGS sequence"/>
</dbReference>
<evidence type="ECO:0000313" key="3">
    <source>
        <dbReference type="EMBL" id="GLZ81244.1"/>
    </source>
</evidence>
<dbReference type="EMBL" id="BSTX01000005">
    <property type="protein sequence ID" value="GLZ81244.1"/>
    <property type="molecule type" value="Genomic_DNA"/>
</dbReference>
<comment type="caution">
    <text evidence="3">The sequence shown here is derived from an EMBL/GenBank/DDBJ whole genome shotgun (WGS) entry which is preliminary data.</text>
</comment>
<dbReference type="Pfam" id="PF03795">
    <property type="entry name" value="YCII"/>
    <property type="match status" value="1"/>
</dbReference>
<dbReference type="Gene3D" id="3.30.70.1060">
    <property type="entry name" value="Dimeric alpha+beta barrel"/>
    <property type="match status" value="1"/>
</dbReference>
<evidence type="ECO:0000313" key="4">
    <source>
        <dbReference type="Proteomes" id="UP001165079"/>
    </source>
</evidence>
<dbReference type="InterPro" id="IPR005545">
    <property type="entry name" value="YCII"/>
</dbReference>
<organism evidence="3 4">
    <name type="scientific">Actinorhabdospora filicis</name>
    <dbReference type="NCBI Taxonomy" id="1785913"/>
    <lineage>
        <taxon>Bacteria</taxon>
        <taxon>Bacillati</taxon>
        <taxon>Actinomycetota</taxon>
        <taxon>Actinomycetes</taxon>
        <taxon>Micromonosporales</taxon>
        <taxon>Micromonosporaceae</taxon>
        <taxon>Actinorhabdospora</taxon>
    </lineage>
</organism>
<dbReference type="SUPFAM" id="SSF54909">
    <property type="entry name" value="Dimeric alpha+beta barrel"/>
    <property type="match status" value="1"/>
</dbReference>
<keyword evidence="4" id="KW-1185">Reference proteome</keyword>
<dbReference type="PANTHER" id="PTHR35174:SF3">
    <property type="entry name" value="BLL7171 PROTEIN"/>
    <property type="match status" value="1"/>
</dbReference>
<feature type="domain" description="YCII-related" evidence="2">
    <location>
        <begin position="38"/>
        <end position="98"/>
    </location>
</feature>
<sequence>MLLMQATREEIESMSEWPATAVRAHVDFMTALPKVLFRDGEIVDMQGLGGPGETFVVRASPTGEPIVTDGPFPETKEFLAGYWLVDVESTDRVREIAAFISAAPGPDGKPMNFPLHVQPIGQAPEV</sequence>
<dbReference type="RefSeq" id="WP_285666899.1">
    <property type="nucleotide sequence ID" value="NZ_BSTX01000005.1"/>
</dbReference>
<proteinExistence type="inferred from homology"/>
<evidence type="ECO:0000259" key="2">
    <source>
        <dbReference type="Pfam" id="PF03795"/>
    </source>
</evidence>
<gene>
    <name evidence="3" type="ORF">Afil01_60510</name>
</gene>
<comment type="similarity">
    <text evidence="1">Belongs to the YciI family.</text>
</comment>
<dbReference type="AlphaFoldDB" id="A0A9W6WC34"/>
<accession>A0A9W6WC34</accession>
<protein>
    <submittedName>
        <fullName evidence="3">Sigma associated protein</fullName>
    </submittedName>
</protein>
<dbReference type="PANTHER" id="PTHR35174">
    <property type="entry name" value="BLL7171 PROTEIN-RELATED"/>
    <property type="match status" value="1"/>
</dbReference>
<reference evidence="3" key="1">
    <citation type="submission" date="2023-03" db="EMBL/GenBank/DDBJ databases">
        <title>Actinorhabdospora filicis NBRC 111898.</title>
        <authorList>
            <person name="Ichikawa N."/>
            <person name="Sato H."/>
            <person name="Tonouchi N."/>
        </authorList>
    </citation>
    <scope>NUCLEOTIDE SEQUENCE</scope>
    <source>
        <strain evidence="3">NBRC 111898</strain>
    </source>
</reference>